<comment type="caution">
    <text evidence="3">The sequence shown here is derived from an EMBL/GenBank/DDBJ whole genome shotgun (WGS) entry which is preliminary data.</text>
</comment>
<dbReference type="AlphaFoldDB" id="A0A396IFD0"/>
<feature type="compositionally biased region" description="Basic and acidic residues" evidence="1">
    <location>
        <begin position="90"/>
        <end position="99"/>
    </location>
</feature>
<feature type="chain" id="PRO_5017395238" description="Transmembrane protein" evidence="2">
    <location>
        <begin position="28"/>
        <end position="109"/>
    </location>
</feature>
<proteinExistence type="predicted"/>
<evidence type="ECO:0008006" key="5">
    <source>
        <dbReference type="Google" id="ProtNLM"/>
    </source>
</evidence>
<evidence type="ECO:0000256" key="1">
    <source>
        <dbReference type="SAM" id="MobiDB-lite"/>
    </source>
</evidence>
<evidence type="ECO:0000256" key="2">
    <source>
        <dbReference type="SAM" id="SignalP"/>
    </source>
</evidence>
<dbReference type="Gramene" id="rna26215">
    <property type="protein sequence ID" value="RHN63511.1"/>
    <property type="gene ID" value="gene26215"/>
</dbReference>
<keyword evidence="2" id="KW-0732">Signal</keyword>
<dbReference type="Proteomes" id="UP000265566">
    <property type="component" value="Chromosome 4"/>
</dbReference>
<dbReference type="EMBL" id="PSQE01000004">
    <property type="protein sequence ID" value="RHN63511.1"/>
    <property type="molecule type" value="Genomic_DNA"/>
</dbReference>
<gene>
    <name evidence="3" type="ORF">MtrunA17_Chr4g0059041</name>
</gene>
<feature type="region of interest" description="Disordered" evidence="1">
    <location>
        <begin position="35"/>
        <end position="56"/>
    </location>
</feature>
<protein>
    <recommendedName>
        <fullName evidence="5">Transmembrane protein</fullName>
    </recommendedName>
</protein>
<reference evidence="4" key="1">
    <citation type="journal article" date="2018" name="Nat. Plants">
        <title>Whole-genome landscape of Medicago truncatula symbiotic genes.</title>
        <authorList>
            <person name="Pecrix Y."/>
            <person name="Staton S.E."/>
            <person name="Sallet E."/>
            <person name="Lelandais-Briere C."/>
            <person name="Moreau S."/>
            <person name="Carrere S."/>
            <person name="Blein T."/>
            <person name="Jardinaud M.F."/>
            <person name="Latrasse D."/>
            <person name="Zouine M."/>
            <person name="Zahm M."/>
            <person name="Kreplak J."/>
            <person name="Mayjonade B."/>
            <person name="Satge C."/>
            <person name="Perez M."/>
            <person name="Cauet S."/>
            <person name="Marande W."/>
            <person name="Chantry-Darmon C."/>
            <person name="Lopez-Roques C."/>
            <person name="Bouchez O."/>
            <person name="Berard A."/>
            <person name="Debelle F."/>
            <person name="Munos S."/>
            <person name="Bendahmane A."/>
            <person name="Berges H."/>
            <person name="Niebel A."/>
            <person name="Buitink J."/>
            <person name="Frugier F."/>
            <person name="Benhamed M."/>
            <person name="Crespi M."/>
            <person name="Gouzy J."/>
            <person name="Gamas P."/>
        </authorList>
    </citation>
    <scope>NUCLEOTIDE SEQUENCE [LARGE SCALE GENOMIC DNA]</scope>
    <source>
        <strain evidence="4">cv. Jemalong A17</strain>
    </source>
</reference>
<accession>A0A396IFD0</accession>
<evidence type="ECO:0000313" key="4">
    <source>
        <dbReference type="Proteomes" id="UP000265566"/>
    </source>
</evidence>
<name>A0A396IFD0_MEDTR</name>
<feature type="signal peptide" evidence="2">
    <location>
        <begin position="1"/>
        <end position="27"/>
    </location>
</feature>
<organism evidence="3 4">
    <name type="scientific">Medicago truncatula</name>
    <name type="common">Barrel medic</name>
    <name type="synonym">Medicago tribuloides</name>
    <dbReference type="NCBI Taxonomy" id="3880"/>
    <lineage>
        <taxon>Eukaryota</taxon>
        <taxon>Viridiplantae</taxon>
        <taxon>Streptophyta</taxon>
        <taxon>Embryophyta</taxon>
        <taxon>Tracheophyta</taxon>
        <taxon>Spermatophyta</taxon>
        <taxon>Magnoliopsida</taxon>
        <taxon>eudicotyledons</taxon>
        <taxon>Gunneridae</taxon>
        <taxon>Pentapetalae</taxon>
        <taxon>rosids</taxon>
        <taxon>fabids</taxon>
        <taxon>Fabales</taxon>
        <taxon>Fabaceae</taxon>
        <taxon>Papilionoideae</taxon>
        <taxon>50 kb inversion clade</taxon>
        <taxon>NPAAA clade</taxon>
        <taxon>Hologalegina</taxon>
        <taxon>IRL clade</taxon>
        <taxon>Trifolieae</taxon>
        <taxon>Medicago</taxon>
    </lineage>
</organism>
<sequence>MNLSLHYFLLQPHLFIFFFFFEHQILLINPTTQEEKKGYKKPCYNNKGSQQEEQHAAKLTTEPMAVVNFPKSFKIKPHINNNTIENTTQDSHKPKDKNQHQNHPSELSD</sequence>
<feature type="compositionally biased region" description="Polar residues" evidence="1">
    <location>
        <begin position="79"/>
        <end position="89"/>
    </location>
</feature>
<feature type="region of interest" description="Disordered" evidence="1">
    <location>
        <begin position="76"/>
        <end position="109"/>
    </location>
</feature>
<evidence type="ECO:0000313" key="3">
    <source>
        <dbReference type="EMBL" id="RHN63511.1"/>
    </source>
</evidence>